<evidence type="ECO:0000313" key="2">
    <source>
        <dbReference type="Proteomes" id="UP000190188"/>
    </source>
</evidence>
<proteinExistence type="predicted"/>
<dbReference type="RefSeq" id="WP_078501756.1">
    <property type="nucleotide sequence ID" value="NZ_MSZX01000011.1"/>
</dbReference>
<dbReference type="GO" id="GO:0016740">
    <property type="term" value="F:transferase activity"/>
    <property type="evidence" value="ECO:0007669"/>
    <property type="project" value="UniProtKB-KW"/>
</dbReference>
<protein>
    <submittedName>
        <fullName evidence="1">GCN5 family acetyltransferase</fullName>
    </submittedName>
</protein>
<accession>A0A1T2X2U3</accession>
<dbReference type="OrthoDB" id="2242710at2"/>
<reference evidence="1 2" key="1">
    <citation type="submission" date="2017-01" db="EMBL/GenBank/DDBJ databases">
        <title>Genome analysis of Paenibacillus selenitrireducens ES3-24.</title>
        <authorList>
            <person name="Xu D."/>
            <person name="Yao R."/>
            <person name="Zheng S."/>
        </authorList>
    </citation>
    <scope>NUCLEOTIDE SEQUENCE [LARGE SCALE GENOMIC DNA]</scope>
    <source>
        <strain evidence="1 2">ES3-24</strain>
    </source>
</reference>
<keyword evidence="1" id="KW-0808">Transferase</keyword>
<name>A0A1T2X2U3_9BACL</name>
<dbReference type="EMBL" id="MSZX01000011">
    <property type="protein sequence ID" value="OPA74211.1"/>
    <property type="molecule type" value="Genomic_DNA"/>
</dbReference>
<evidence type="ECO:0000313" key="1">
    <source>
        <dbReference type="EMBL" id="OPA74211.1"/>
    </source>
</evidence>
<dbReference type="Gene3D" id="3.40.630.30">
    <property type="match status" value="1"/>
</dbReference>
<organism evidence="1 2">
    <name type="scientific">Paenibacillus selenitireducens</name>
    <dbReference type="NCBI Taxonomy" id="1324314"/>
    <lineage>
        <taxon>Bacteria</taxon>
        <taxon>Bacillati</taxon>
        <taxon>Bacillota</taxon>
        <taxon>Bacilli</taxon>
        <taxon>Bacillales</taxon>
        <taxon>Paenibacillaceae</taxon>
        <taxon>Paenibacillus</taxon>
    </lineage>
</organism>
<dbReference type="SUPFAM" id="SSF55729">
    <property type="entry name" value="Acyl-CoA N-acyltransferases (Nat)"/>
    <property type="match status" value="1"/>
</dbReference>
<comment type="caution">
    <text evidence="1">The sequence shown here is derived from an EMBL/GenBank/DDBJ whole genome shotgun (WGS) entry which is preliminary data.</text>
</comment>
<dbReference type="InterPro" id="IPR016181">
    <property type="entry name" value="Acyl_CoA_acyltransferase"/>
</dbReference>
<keyword evidence="2" id="KW-1185">Reference proteome</keyword>
<gene>
    <name evidence="1" type="ORF">BVG16_24070</name>
</gene>
<dbReference type="Proteomes" id="UP000190188">
    <property type="component" value="Unassembled WGS sequence"/>
</dbReference>
<dbReference type="AlphaFoldDB" id="A0A1T2X2U3"/>
<sequence>MPTIIAKPFDHEMQRCLSEITSAYHAGELSTKEPSELPAEIYIIEAEDTMVGYGVVWEYDNGKQLIQKAEQDYFSADEKYLEKDFYIDIKNKKDFVFIEALDVLKEFENKGYAASFVNWLKAKYPSKKMYVYTLDKSRNFWFKQNFEVLGSTPWMTYN</sequence>
<dbReference type="STRING" id="1324314.BVG16_24070"/>